<dbReference type="AlphaFoldDB" id="A0A2T2YCU8"/>
<comment type="caution">
    <text evidence="1">The sequence shown here is derived from an EMBL/GenBank/DDBJ whole genome shotgun (WGS) entry which is preliminary data.</text>
</comment>
<dbReference type="Proteomes" id="UP000240357">
    <property type="component" value="Unassembled WGS sequence"/>
</dbReference>
<organism evidence="1 2">
    <name type="scientific">Adhaeribacter arboris</name>
    <dbReference type="NCBI Taxonomy" id="2072846"/>
    <lineage>
        <taxon>Bacteria</taxon>
        <taxon>Pseudomonadati</taxon>
        <taxon>Bacteroidota</taxon>
        <taxon>Cytophagia</taxon>
        <taxon>Cytophagales</taxon>
        <taxon>Hymenobacteraceae</taxon>
        <taxon>Adhaeribacter</taxon>
    </lineage>
</organism>
<sequence length="127" mass="14901">MLRQIINYLFFGLLISSCTNIFEKEHRISDKYFVSKDPAGNFYSLDYNLSDGNAILRVANVKRAGEIKGFIIVETEYNEFYIFNSKKDSIYYNSPDIIGNPKTNREYLKFLDSLKVDDFEFKFSLDK</sequence>
<reference evidence="1 2" key="1">
    <citation type="submission" date="2018-03" db="EMBL/GenBank/DDBJ databases">
        <title>Adhaeribacter sp. HMF7605 Genome sequencing and assembly.</title>
        <authorList>
            <person name="Kang H."/>
            <person name="Kang J."/>
            <person name="Cha I."/>
            <person name="Kim H."/>
            <person name="Joh K."/>
        </authorList>
    </citation>
    <scope>NUCLEOTIDE SEQUENCE [LARGE SCALE GENOMIC DNA]</scope>
    <source>
        <strain evidence="1 2">HMF7605</strain>
    </source>
</reference>
<dbReference type="RefSeq" id="WP_106927862.1">
    <property type="nucleotide sequence ID" value="NZ_PYFT01000001.1"/>
</dbReference>
<proteinExistence type="predicted"/>
<evidence type="ECO:0000313" key="2">
    <source>
        <dbReference type="Proteomes" id="UP000240357"/>
    </source>
</evidence>
<dbReference type="EMBL" id="PYFT01000001">
    <property type="protein sequence ID" value="PSR53337.1"/>
    <property type="molecule type" value="Genomic_DNA"/>
</dbReference>
<evidence type="ECO:0000313" key="1">
    <source>
        <dbReference type="EMBL" id="PSR53337.1"/>
    </source>
</evidence>
<dbReference type="PROSITE" id="PS51257">
    <property type="entry name" value="PROKAR_LIPOPROTEIN"/>
    <property type="match status" value="1"/>
</dbReference>
<name>A0A2T2YCU8_9BACT</name>
<protein>
    <recommendedName>
        <fullName evidence="3">DUF3997 domain-containing protein</fullName>
    </recommendedName>
</protein>
<keyword evidence="2" id="KW-1185">Reference proteome</keyword>
<accession>A0A2T2YCU8</accession>
<evidence type="ECO:0008006" key="3">
    <source>
        <dbReference type="Google" id="ProtNLM"/>
    </source>
</evidence>
<gene>
    <name evidence="1" type="ORF">AHMF7605_07245</name>
</gene>